<evidence type="ECO:0000313" key="3">
    <source>
        <dbReference type="EMBL" id="WRP18175.1"/>
    </source>
</evidence>
<feature type="region of interest" description="Disordered" evidence="1">
    <location>
        <begin position="28"/>
        <end position="57"/>
    </location>
</feature>
<evidence type="ECO:0000313" key="4">
    <source>
        <dbReference type="Proteomes" id="UP001332192"/>
    </source>
</evidence>
<sequence>MEPIRPATWGSVEATVGEVLRALMERAREQGGAAGTTASRAATTPGAGPPRRRRRRSLPAAARYAAWRARWEQAVTLRKPLGRGRPILDVGCYEGALVTRLAEVTGRPVIGVDISDAGFGRAFQQAEKAGVEAFVGCMRYDAHHLSALGSQLFDAATLTYSLHCMRAPDRVLAEVARVLTWGGVVLVVDWVVATGEPKHGCSRLTLAEIEEMMRSAGLTPIRSVARDGVALVAGEKREGSIPAARLGVLNGRRAVLAAREAPAPASAP</sequence>
<accession>A0ABZ1BZB3</accession>
<dbReference type="SUPFAM" id="SSF53335">
    <property type="entry name" value="S-adenosyl-L-methionine-dependent methyltransferases"/>
    <property type="match status" value="1"/>
</dbReference>
<protein>
    <submittedName>
        <fullName evidence="3">Class I SAM-dependent methyltransferase</fullName>
        <ecNumber evidence="3">2.1.-.-</ecNumber>
    </submittedName>
</protein>
<proteinExistence type="predicted"/>
<dbReference type="GO" id="GO:0032259">
    <property type="term" value="P:methylation"/>
    <property type="evidence" value="ECO:0007669"/>
    <property type="project" value="UniProtKB-KW"/>
</dbReference>
<dbReference type="PANTHER" id="PTHR43591">
    <property type="entry name" value="METHYLTRANSFERASE"/>
    <property type="match status" value="1"/>
</dbReference>
<dbReference type="Gene3D" id="3.40.50.150">
    <property type="entry name" value="Vaccinia Virus protein VP39"/>
    <property type="match status" value="1"/>
</dbReference>
<dbReference type="Pfam" id="PF08241">
    <property type="entry name" value="Methyltransf_11"/>
    <property type="match status" value="1"/>
</dbReference>
<reference evidence="3 4" key="1">
    <citation type="journal article" date="2024" name="Front. Microbiol.">
        <title>Novel thermophilic genera Geochorda gen. nov. and Carboxydochorda gen. nov. from the deep terrestrial subsurface reveal the ecophysiological diversity in the class Limnochordia.</title>
        <authorList>
            <person name="Karnachuk O.V."/>
            <person name="Lukina A.P."/>
            <person name="Avakyan M.R."/>
            <person name="Kadnikov V.V."/>
            <person name="Begmatov S."/>
            <person name="Beletsky A.V."/>
            <person name="Vlasova K.G."/>
            <person name="Novikov A.A."/>
            <person name="Shcherbakova V.A."/>
            <person name="Mardanov A.V."/>
            <person name="Ravin N.V."/>
        </authorList>
    </citation>
    <scope>NUCLEOTIDE SEQUENCE [LARGE SCALE GENOMIC DNA]</scope>
    <source>
        <strain evidence="3 4">L945</strain>
    </source>
</reference>
<organism evidence="3 4">
    <name type="scientific">Carboxydichorda subterranea</name>
    <dbReference type="NCBI Taxonomy" id="3109565"/>
    <lineage>
        <taxon>Bacteria</taxon>
        <taxon>Bacillati</taxon>
        <taxon>Bacillota</taxon>
        <taxon>Limnochordia</taxon>
        <taxon>Limnochordales</taxon>
        <taxon>Geochordaceae</taxon>
        <taxon>Carboxydichorda</taxon>
    </lineage>
</organism>
<keyword evidence="3" id="KW-0489">Methyltransferase</keyword>
<keyword evidence="3" id="KW-0808">Transferase</keyword>
<dbReference type="CDD" id="cd02440">
    <property type="entry name" value="AdoMet_MTases"/>
    <property type="match status" value="1"/>
</dbReference>
<evidence type="ECO:0000259" key="2">
    <source>
        <dbReference type="Pfam" id="PF08241"/>
    </source>
</evidence>
<keyword evidence="4" id="KW-1185">Reference proteome</keyword>
<dbReference type="EMBL" id="CP141615">
    <property type="protein sequence ID" value="WRP18175.1"/>
    <property type="molecule type" value="Genomic_DNA"/>
</dbReference>
<dbReference type="GO" id="GO:0008168">
    <property type="term" value="F:methyltransferase activity"/>
    <property type="evidence" value="ECO:0007669"/>
    <property type="project" value="UniProtKB-KW"/>
</dbReference>
<feature type="compositionally biased region" description="Low complexity" evidence="1">
    <location>
        <begin position="35"/>
        <end position="46"/>
    </location>
</feature>
<dbReference type="EC" id="2.1.-.-" evidence="3"/>
<dbReference type="RefSeq" id="WP_324717446.1">
    <property type="nucleotide sequence ID" value="NZ_CP141615.1"/>
</dbReference>
<evidence type="ECO:0000256" key="1">
    <source>
        <dbReference type="SAM" id="MobiDB-lite"/>
    </source>
</evidence>
<feature type="domain" description="Methyltransferase type 11" evidence="2">
    <location>
        <begin position="88"/>
        <end position="186"/>
    </location>
</feature>
<dbReference type="InterPro" id="IPR029063">
    <property type="entry name" value="SAM-dependent_MTases_sf"/>
</dbReference>
<gene>
    <name evidence="3" type="ORF">U7230_03990</name>
</gene>
<name>A0ABZ1BZB3_9FIRM</name>
<dbReference type="InterPro" id="IPR013216">
    <property type="entry name" value="Methyltransf_11"/>
</dbReference>
<dbReference type="Proteomes" id="UP001332192">
    <property type="component" value="Chromosome"/>
</dbReference>